<keyword evidence="1" id="KW-0472">Membrane</keyword>
<reference evidence="2" key="1">
    <citation type="journal article" date="2013" name="J. Plant Res.">
        <title>Effect of fungi and light on seed germination of three Opuntia species from semiarid lands of central Mexico.</title>
        <authorList>
            <person name="Delgado-Sanchez P."/>
            <person name="Jimenez-Bremont J.F."/>
            <person name="Guerrero-Gonzalez Mde L."/>
            <person name="Flores J."/>
        </authorList>
    </citation>
    <scope>NUCLEOTIDE SEQUENCE</scope>
    <source>
        <tissue evidence="2">Cladode</tissue>
    </source>
</reference>
<accession>A0A7C9D1C4</accession>
<dbReference type="EC" id="3.6.1.3" evidence="2"/>
<dbReference type="EMBL" id="GISG01068820">
    <property type="protein sequence ID" value="MBA4629183.1"/>
    <property type="molecule type" value="Transcribed_RNA"/>
</dbReference>
<dbReference type="AlphaFoldDB" id="A0A7C9D1C4"/>
<feature type="transmembrane region" description="Helical" evidence="1">
    <location>
        <begin position="30"/>
        <end position="49"/>
    </location>
</feature>
<organism evidence="2">
    <name type="scientific">Opuntia streptacantha</name>
    <name type="common">Prickly pear cactus</name>
    <name type="synonym">Opuntia cardona</name>
    <dbReference type="NCBI Taxonomy" id="393608"/>
    <lineage>
        <taxon>Eukaryota</taxon>
        <taxon>Viridiplantae</taxon>
        <taxon>Streptophyta</taxon>
        <taxon>Embryophyta</taxon>
        <taxon>Tracheophyta</taxon>
        <taxon>Spermatophyta</taxon>
        <taxon>Magnoliopsida</taxon>
        <taxon>eudicotyledons</taxon>
        <taxon>Gunneridae</taxon>
        <taxon>Pentapetalae</taxon>
        <taxon>Caryophyllales</taxon>
        <taxon>Cactineae</taxon>
        <taxon>Cactaceae</taxon>
        <taxon>Opuntioideae</taxon>
        <taxon>Opuntia</taxon>
    </lineage>
</organism>
<reference evidence="2" key="2">
    <citation type="submission" date="2020-07" db="EMBL/GenBank/DDBJ databases">
        <authorList>
            <person name="Vera ALvarez R."/>
            <person name="Arias-Moreno D.M."/>
            <person name="Jimenez-Jacinto V."/>
            <person name="Jimenez-Bremont J.F."/>
            <person name="Swaminathan K."/>
            <person name="Moose S.P."/>
            <person name="Guerrero-Gonzalez M.L."/>
            <person name="Marino-Ramirez L."/>
            <person name="Landsman D."/>
            <person name="Rodriguez-Kessler M."/>
            <person name="Delgado-Sanchez P."/>
        </authorList>
    </citation>
    <scope>NUCLEOTIDE SEQUENCE</scope>
    <source>
        <tissue evidence="2">Cladode</tissue>
    </source>
</reference>
<proteinExistence type="predicted"/>
<evidence type="ECO:0000313" key="2">
    <source>
        <dbReference type="EMBL" id="MBA4629183.1"/>
    </source>
</evidence>
<evidence type="ECO:0000256" key="1">
    <source>
        <dbReference type="SAM" id="Phobius"/>
    </source>
</evidence>
<keyword evidence="2" id="KW-0378">Hydrolase</keyword>
<protein>
    <submittedName>
        <fullName evidence="2">Adenosinetriphosphatase</fullName>
        <ecNumber evidence="2">3.6.1.3</ecNumber>
    </submittedName>
</protein>
<sequence length="140" mass="16175">MELQKGIPLLFQQFKALLVKNALLSWRHKWATFLQVFSSLVFIFLMFCIQRAIEAQFTETTYYENVLDPKPLASPPIPPCEDKFFIKVPCYDFLYSGNSSSIVNRIVARIMANNPGRPIPRAKVQFITTDFQTCFPISIF</sequence>
<keyword evidence="1" id="KW-1133">Transmembrane helix</keyword>
<dbReference type="GO" id="GO:0016787">
    <property type="term" value="F:hydrolase activity"/>
    <property type="evidence" value="ECO:0007669"/>
    <property type="project" value="UniProtKB-KW"/>
</dbReference>
<name>A0A7C9D1C4_OPUST</name>
<keyword evidence="1" id="KW-0812">Transmembrane</keyword>